<dbReference type="AlphaFoldDB" id="A0ABD1GZQ0"/>
<dbReference type="Proteomes" id="UP001567538">
    <property type="component" value="Unassembled WGS sequence"/>
</dbReference>
<gene>
    <name evidence="2" type="ORF">AAHA92_17714</name>
</gene>
<accession>A0ABD1GZQ0</accession>
<evidence type="ECO:0000313" key="2">
    <source>
        <dbReference type="EMBL" id="KAL1549636.1"/>
    </source>
</evidence>
<proteinExistence type="predicted"/>
<evidence type="ECO:0000256" key="1">
    <source>
        <dbReference type="SAM" id="MobiDB-lite"/>
    </source>
</evidence>
<name>A0ABD1GZQ0_SALDI</name>
<keyword evidence="3" id="KW-1185">Reference proteome</keyword>
<comment type="caution">
    <text evidence="2">The sequence shown here is derived from an EMBL/GenBank/DDBJ whole genome shotgun (WGS) entry which is preliminary data.</text>
</comment>
<protein>
    <submittedName>
        <fullName evidence="2">Cellulose-synthase-like C12</fullName>
    </submittedName>
</protein>
<sequence length="82" mass="9034">MAPSLLWAKEAHRGTSVVVKMENPNNWSMVELESPSDDDFISQNDVIPKGGRNSQLQHQAAPLGPSPQGPPRRRRLTVNYGA</sequence>
<feature type="region of interest" description="Disordered" evidence="1">
    <location>
        <begin position="29"/>
        <end position="82"/>
    </location>
</feature>
<dbReference type="EMBL" id="JBEAFC010000007">
    <property type="protein sequence ID" value="KAL1549636.1"/>
    <property type="molecule type" value="Genomic_DNA"/>
</dbReference>
<organism evidence="2 3">
    <name type="scientific">Salvia divinorum</name>
    <name type="common">Maria pastora</name>
    <name type="synonym">Diviner's sage</name>
    <dbReference type="NCBI Taxonomy" id="28513"/>
    <lineage>
        <taxon>Eukaryota</taxon>
        <taxon>Viridiplantae</taxon>
        <taxon>Streptophyta</taxon>
        <taxon>Embryophyta</taxon>
        <taxon>Tracheophyta</taxon>
        <taxon>Spermatophyta</taxon>
        <taxon>Magnoliopsida</taxon>
        <taxon>eudicotyledons</taxon>
        <taxon>Gunneridae</taxon>
        <taxon>Pentapetalae</taxon>
        <taxon>asterids</taxon>
        <taxon>lamiids</taxon>
        <taxon>Lamiales</taxon>
        <taxon>Lamiaceae</taxon>
        <taxon>Nepetoideae</taxon>
        <taxon>Mentheae</taxon>
        <taxon>Salviinae</taxon>
        <taxon>Salvia</taxon>
        <taxon>Salvia subgen. Calosphace</taxon>
    </lineage>
</organism>
<reference evidence="2 3" key="1">
    <citation type="submission" date="2024-06" db="EMBL/GenBank/DDBJ databases">
        <title>A chromosome level genome sequence of Diviner's sage (Salvia divinorum).</title>
        <authorList>
            <person name="Ford S.A."/>
            <person name="Ro D.-K."/>
            <person name="Ness R.W."/>
            <person name="Phillips M.A."/>
        </authorList>
    </citation>
    <scope>NUCLEOTIDE SEQUENCE [LARGE SCALE GENOMIC DNA]</scope>
    <source>
        <strain evidence="2">SAF-2024a</strain>
        <tissue evidence="2">Leaf</tissue>
    </source>
</reference>
<evidence type="ECO:0000313" key="3">
    <source>
        <dbReference type="Proteomes" id="UP001567538"/>
    </source>
</evidence>